<feature type="transmembrane region" description="Helical" evidence="5">
    <location>
        <begin position="143"/>
        <end position="163"/>
    </location>
</feature>
<evidence type="ECO:0000313" key="6">
    <source>
        <dbReference type="EMBL" id="GAD01340.1"/>
    </source>
</evidence>
<evidence type="ECO:0000256" key="1">
    <source>
        <dbReference type="ARBA" id="ARBA00004141"/>
    </source>
</evidence>
<sequence length="184" mass="20183">MIEFIHQTFTYLATGFLFTLFLFTSSIKISRWHQYIVPFQLGFMKKYGLNGLVYTLIGVAELLGALGLLLAGSHVLGTLAASGLFFLSLGAFLYHLKFDSFQFGIPALLCGSLALVLFASHFAWLTELPTNLAITADMLDFQFSLKTAIPFLVGASVALKFSLIMSETATTKMLNADKEDPYAA</sequence>
<gene>
    <name evidence="6" type="ORF">AALB_1420</name>
</gene>
<accession>R9PJ35</accession>
<proteinExistence type="predicted"/>
<feature type="transmembrane region" description="Helical" evidence="5">
    <location>
        <begin position="51"/>
        <end position="70"/>
    </location>
</feature>
<keyword evidence="3 5" id="KW-1133">Transmembrane helix</keyword>
<evidence type="ECO:0000256" key="3">
    <source>
        <dbReference type="ARBA" id="ARBA00022989"/>
    </source>
</evidence>
<feature type="transmembrane region" description="Helical" evidence="5">
    <location>
        <begin position="12"/>
        <end position="30"/>
    </location>
</feature>
<dbReference type="GO" id="GO:0016020">
    <property type="term" value="C:membrane"/>
    <property type="evidence" value="ECO:0007669"/>
    <property type="project" value="UniProtKB-SubCell"/>
</dbReference>
<dbReference type="EMBL" id="BARX01000007">
    <property type="protein sequence ID" value="GAD01340.1"/>
    <property type="molecule type" value="Genomic_DNA"/>
</dbReference>
<reference evidence="6" key="1">
    <citation type="journal article" date="2013" name="Genome Announc.">
        <title>Draft Genome Sequence of Agarivorans albus Strain MKT 106T, an Agarolytic Marine Bacterium.</title>
        <authorList>
            <person name="Yasuike M."/>
            <person name="Nakamura Y."/>
            <person name="Kai W."/>
            <person name="Fujiwara A."/>
            <person name="Fukui Y."/>
            <person name="Satomi M."/>
            <person name="Sano M."/>
        </authorList>
    </citation>
    <scope>NUCLEOTIDE SEQUENCE [LARGE SCALE GENOMIC DNA]</scope>
</reference>
<name>R9PJ35_AGAAL</name>
<dbReference type="InterPro" id="IPR032808">
    <property type="entry name" value="DoxX"/>
</dbReference>
<evidence type="ECO:0008006" key="8">
    <source>
        <dbReference type="Google" id="ProtNLM"/>
    </source>
</evidence>
<keyword evidence="2 5" id="KW-0812">Transmembrane</keyword>
<protein>
    <recommendedName>
        <fullName evidence="8">DoxX family protein</fullName>
    </recommendedName>
</protein>
<evidence type="ECO:0000256" key="4">
    <source>
        <dbReference type="ARBA" id="ARBA00023136"/>
    </source>
</evidence>
<dbReference type="AlphaFoldDB" id="R9PJ35"/>
<comment type="subcellular location">
    <subcellularLocation>
        <location evidence="1">Membrane</location>
        <topology evidence="1">Multi-pass membrane protein</topology>
    </subcellularLocation>
</comment>
<evidence type="ECO:0000313" key="7">
    <source>
        <dbReference type="Proteomes" id="UP000014461"/>
    </source>
</evidence>
<comment type="caution">
    <text evidence="6">The sequence shown here is derived from an EMBL/GenBank/DDBJ whole genome shotgun (WGS) entry which is preliminary data.</text>
</comment>
<keyword evidence="4 5" id="KW-0472">Membrane</keyword>
<feature type="transmembrane region" description="Helical" evidence="5">
    <location>
        <begin position="76"/>
        <end position="96"/>
    </location>
</feature>
<dbReference type="Proteomes" id="UP000014461">
    <property type="component" value="Unassembled WGS sequence"/>
</dbReference>
<feature type="transmembrane region" description="Helical" evidence="5">
    <location>
        <begin position="103"/>
        <end position="123"/>
    </location>
</feature>
<evidence type="ECO:0000256" key="5">
    <source>
        <dbReference type="SAM" id="Phobius"/>
    </source>
</evidence>
<organism evidence="6 7">
    <name type="scientific">Agarivorans albus MKT 106</name>
    <dbReference type="NCBI Taxonomy" id="1331007"/>
    <lineage>
        <taxon>Bacteria</taxon>
        <taxon>Pseudomonadati</taxon>
        <taxon>Pseudomonadota</taxon>
        <taxon>Gammaproteobacteria</taxon>
        <taxon>Alteromonadales</taxon>
        <taxon>Alteromonadaceae</taxon>
        <taxon>Agarivorans</taxon>
    </lineage>
</organism>
<keyword evidence="7" id="KW-1185">Reference proteome</keyword>
<dbReference type="Pfam" id="PF13564">
    <property type="entry name" value="DoxX_2"/>
    <property type="match status" value="1"/>
</dbReference>
<dbReference type="RefSeq" id="WP_016401108.1">
    <property type="nucleotide sequence ID" value="NZ_BARX01000007.1"/>
</dbReference>
<evidence type="ECO:0000256" key="2">
    <source>
        <dbReference type="ARBA" id="ARBA00022692"/>
    </source>
</evidence>